<gene>
    <name evidence="4" type="ORF">BXYJ_LOCUS13327</name>
</gene>
<proteinExistence type="inferred from homology"/>
<comment type="cofactor">
    <cofactor evidence="1">
        <name>Mg(2+)</name>
        <dbReference type="ChEBI" id="CHEBI:18420"/>
    </cofactor>
</comment>
<dbReference type="InterPro" id="IPR038765">
    <property type="entry name" value="Papain-like_cys_pep_sf"/>
</dbReference>
<dbReference type="PANTHER" id="PTHR47642">
    <property type="entry name" value="ATP-DEPENDENT DNA HELICASE"/>
    <property type="match status" value="1"/>
</dbReference>
<dbReference type="GO" id="GO:0000723">
    <property type="term" value="P:telomere maintenance"/>
    <property type="evidence" value="ECO:0007669"/>
    <property type="project" value="InterPro"/>
</dbReference>
<feature type="domain" description="USP" evidence="3">
    <location>
        <begin position="1945"/>
        <end position="2201"/>
    </location>
</feature>
<comment type="caution">
    <text evidence="4">The sequence shown here is derived from an EMBL/GenBank/DDBJ whole genome shotgun (WGS) entry which is preliminary data.</text>
</comment>
<dbReference type="Proteomes" id="UP000582659">
    <property type="component" value="Unassembled WGS sequence"/>
</dbReference>
<keyword evidence="1" id="KW-0233">DNA recombination</keyword>
<reference evidence="4" key="1">
    <citation type="submission" date="2020-09" db="EMBL/GenBank/DDBJ databases">
        <authorList>
            <person name="Kikuchi T."/>
        </authorList>
    </citation>
    <scope>NUCLEOTIDE SEQUENCE</scope>
    <source>
        <strain evidence="4">Ka4C1</strain>
    </source>
</reference>
<dbReference type="InterPro" id="IPR010285">
    <property type="entry name" value="DNA_helicase_pif1-like_DEAD"/>
</dbReference>
<feature type="domain" description="USP" evidence="3">
    <location>
        <begin position="730"/>
        <end position="986"/>
    </location>
</feature>
<feature type="region of interest" description="Disordered" evidence="2">
    <location>
        <begin position="1882"/>
        <end position="1935"/>
    </location>
</feature>
<evidence type="ECO:0000313" key="5">
    <source>
        <dbReference type="Proteomes" id="UP000659654"/>
    </source>
</evidence>
<dbReference type="EMBL" id="CAJFCV020000006">
    <property type="protein sequence ID" value="CAG9127957.1"/>
    <property type="molecule type" value="Genomic_DNA"/>
</dbReference>
<dbReference type="EMBL" id="CAJFDI010000006">
    <property type="protein sequence ID" value="CAD5233236.1"/>
    <property type="molecule type" value="Genomic_DNA"/>
</dbReference>
<dbReference type="GO" id="GO:0006310">
    <property type="term" value="P:DNA recombination"/>
    <property type="evidence" value="ECO:0007669"/>
    <property type="project" value="UniProtKB-KW"/>
</dbReference>
<dbReference type="InterPro" id="IPR028889">
    <property type="entry name" value="USP"/>
</dbReference>
<name>A0A811M210_BURXY</name>
<dbReference type="InterPro" id="IPR027417">
    <property type="entry name" value="P-loop_NTPase"/>
</dbReference>
<organism evidence="4 5">
    <name type="scientific">Bursaphelenchus xylophilus</name>
    <name type="common">Pinewood nematode worm</name>
    <name type="synonym">Aphelenchoides xylophilus</name>
    <dbReference type="NCBI Taxonomy" id="6326"/>
    <lineage>
        <taxon>Eukaryota</taxon>
        <taxon>Metazoa</taxon>
        <taxon>Ecdysozoa</taxon>
        <taxon>Nematoda</taxon>
        <taxon>Chromadorea</taxon>
        <taxon>Rhabditida</taxon>
        <taxon>Tylenchina</taxon>
        <taxon>Tylenchomorpha</taxon>
        <taxon>Aphelenchoidea</taxon>
        <taxon>Aphelenchoididae</taxon>
        <taxon>Bursaphelenchus</taxon>
    </lineage>
</organism>
<comment type="catalytic activity">
    <reaction evidence="1">
        <text>ATP + H2O = ADP + phosphate + H(+)</text>
        <dbReference type="Rhea" id="RHEA:13065"/>
        <dbReference type="ChEBI" id="CHEBI:15377"/>
        <dbReference type="ChEBI" id="CHEBI:15378"/>
        <dbReference type="ChEBI" id="CHEBI:30616"/>
        <dbReference type="ChEBI" id="CHEBI:43474"/>
        <dbReference type="ChEBI" id="CHEBI:456216"/>
        <dbReference type="EC" id="5.6.2.3"/>
    </reaction>
</comment>
<evidence type="ECO:0000256" key="2">
    <source>
        <dbReference type="SAM" id="MobiDB-lite"/>
    </source>
</evidence>
<keyword evidence="5" id="KW-1185">Reference proteome</keyword>
<comment type="similarity">
    <text evidence="1">Belongs to the helicase family.</text>
</comment>
<dbReference type="GO" id="GO:0005524">
    <property type="term" value="F:ATP binding"/>
    <property type="evidence" value="ECO:0007669"/>
    <property type="project" value="UniProtKB-KW"/>
</dbReference>
<dbReference type="Gene3D" id="3.40.50.300">
    <property type="entry name" value="P-loop containing nucleotide triphosphate hydrolases"/>
    <property type="match status" value="3"/>
</dbReference>
<keyword evidence="1" id="KW-0347">Helicase</keyword>
<dbReference type="GO" id="GO:0016787">
    <property type="term" value="F:hydrolase activity"/>
    <property type="evidence" value="ECO:0007669"/>
    <property type="project" value="UniProtKB-KW"/>
</dbReference>
<dbReference type="EC" id="5.6.2.3" evidence="1"/>
<feature type="region of interest" description="Disordered" evidence="2">
    <location>
        <begin position="3097"/>
        <end position="3150"/>
    </location>
</feature>
<dbReference type="OrthoDB" id="5876899at2759"/>
<keyword evidence="1" id="KW-0227">DNA damage</keyword>
<evidence type="ECO:0000256" key="1">
    <source>
        <dbReference type="RuleBase" id="RU363044"/>
    </source>
</evidence>
<dbReference type="Proteomes" id="UP000659654">
    <property type="component" value="Unassembled WGS sequence"/>
</dbReference>
<dbReference type="InterPro" id="IPR003593">
    <property type="entry name" value="AAA+_ATPase"/>
</dbReference>
<dbReference type="InterPro" id="IPR051055">
    <property type="entry name" value="PIF1_helicase"/>
</dbReference>
<protein>
    <recommendedName>
        <fullName evidence="1">ATP-dependent DNA helicase</fullName>
        <ecNumber evidence="1">5.6.2.3</ecNumber>
    </recommendedName>
</protein>
<keyword evidence="1" id="KW-0067">ATP-binding</keyword>
<dbReference type="SMART" id="SM00382">
    <property type="entry name" value="AAA"/>
    <property type="match status" value="3"/>
</dbReference>
<sequence length="3746" mass="422730">MNHRVMLSPDQSMGFKFKTKPIVPFTWIPTPNSADPTAQEDYFRRLLILFGPPWRNEETLAFTTNNYKATWNHFADQESTSSDENRRNGIADVKRLLGQYYRVYKSRDPLSEKEICLANQDSSLLTRTTQQAGGTIMSTMKSTPEREVAQKLSTLNAAQSEVFHMMRHKYLNPATEPPIYVCVTGEPGVGKTFLIRRILEFFNNSIPEYDSTGLPVVLALSFTAQGAKEMGGVTINSALNLQFDYGTKVAEYNPLQAVVQCRLKNVFEKLQFVLIDEISVVNAELLMAINLRLIEITGNSDPFGGMNIVAFGDFCQNPIFAGTPVYKTIPPNEQRRIFKNVVELPALWDLFTFYPLTINVRQSEDKVFANLLHILRTSGTIPVGELAILKKRVIPSNVGLTRDFAERWNPYDHCRNGVLVAQSNDTVRRHNAEILNRVYALSLKGKFGSVHTTTKTFAPITIKAITYNSDGELETRITAVDDKYFPPCAPFNLKMAINARVAMTVNMAPLCNSQLGRITKFFHNKTTCEVDGIEVMFEEMEAPIVVPRYTTIGFGWCSNYIREQFPLTLAFCSTSYKVQGTTQASVHVDVNDLIKHPAALYVALSRVKKVEQVFLSNMFRTLDPLPDAYLVAHQIASRPACYKSGTIWDKKQLEQGIPRILSNALSGSPAHVHDDGPAASKPNDAQTVKERKKRHSDLVDIPFTESGKKQRLTPQRSEARGTSDVIGQGFSLSNTSGTICWLNASINLLYQLPAFVHMLEMEQLTPEFTILRDSLLEENLTAFREHEAIVEGFDDDLHSQIDAVDYLTHFLQRHRDIQSTVSWNYEITPHAGCRTCGTSQMRGFRQNVDLIRTIPRPTERAVQAAVLESMLLSCGRCGRKYSQTINVTIPPSLRHLFVVINSPNVDGGNLEFLHELDDDSIHIFGVPFELCAIMSRIGESGEFGHFFTRVKNRGATFVEFNDSSINYAVPSATAVENAYVALFRRLDADPNPIEWRESRVQANRADPINKPQPASSRALQGENIDINPNEILPFSNPNNSYCWLNADMNAMWQMREVREFILNEQMVYNGLPTLRRAIKAQDLTEYRKAHRELRNPSNGNAMLSTPQWDPVDDQRDCLDYIWDFISLFPALMIPLIQFEVHATIEPCIQHPQSGRATMQQKYEVFSAGNVPKTAACLSAENGKINMLALLTMYTYKTCSKCRNVRPAVRKVMRERMNHRVMLSPDQSMGFKFKTKPIVPFTWIPTPNSADPTAQEDYFRRLLILFGPPWRNEETLAFTTNNYKATWNHFADQESTSSDENRRNGIADVKRLLGQYYRVYKSRDPLSEKEICLANQDSSLLTRTTQQAGGTIMSTMKSTPEREVAQKLSTLNAAQSEVFHMMRHKYLNPATEPPIYVCVTGEPGVGKTFLIRRILEFFNNSIPEYDSTGLPVVLALSFTAQGAKEMGGVTINSALNLQFDYGTKVAEYNPLQAVVQCRLKNVFEKLQFVLIDEISVVNAELLMAINLRLIEITGNSDPFGGMNIVAFGDFCQNPIFAGTPVYKTIPPNEQRRIFKNVVELPALWDLFTFYPLTINVRQSEDKVFANLLHILRTSGTIPVGELAILKKRVIPSNVGLTRDFAERWNPYDHCRNGVLVAQSNDTVRRHNAEILNRVYALSLKGKFGSVHTTTKTFAPITIKAITYNSDGELETRITAVDDKYFPPCAPFNLKMAINARVAMTVNMAPLCNSQLGRITKFFHNKTTCEVDGIEVMFEEMEAPIVVPRYTTIGFGWCSNYIREQFPLTLAFCSTSYKVQGTTQASVHVDVNDLIKHPAALYVALSRVKKVEQVFLSNMFRTLDPLPDAYLVAHQIASRPACYKSGTIWDKKQLEQGIPRILSNALSGSPAHVHDDGPAASKPNDAQTVKERKKRHSDLVDIPFTESGKKQRLTPQRSEARGTSDVIGQGFSLSNTSGTICWLNASINLLYQLPAFVHMLEMEQLTPEFTILRDSLLEENLTAFREHEAIVEGFDDDLHSQIDAVDYLTHFLQRHRDIQSTVSWNYEITPHAGCRTCGTSQMRGFRQNVDLIRTIPRPTERAVQAAVLESMLLSCGRCGRKYSQTINVTIPPSLRHLFVVINSPNVDGGNLEFLHELDDDSMHIFGVPFELCAIMSRIGESGEFGHFFTRVKNRGATFVEFNDSSINYAVPSATAVENAYVALFRRLDADPNPIEWRESRVQANRADPINKPQPASSRALQGENIDINPNEILPFSNPNNSYCWLNADMNAMWQMREVREFILNEQMVYNGLPTLRRAIKAQDLTEYRKAHRELRNPSNGNAMLSTPQWDPVDDQRDCLDYIWDFISLFPALMIPLIQFEVHATIEPCIQHPQSGRATMQQKYEVFSAGNVPKTAACLSAENGKINMLALLTMYTYKTCSKCRNVRPAVRKVMRERMNHRVMLSPDQSMGFKFKTKPIVPFTWIPTPNSADPTAQEDYFRRLLILFGPPWRNEETLAFTTNNYKATWNHFADQESTSSDENRRNGIADVKRLLGQYYRVYKSRDPLSEKEICLANQDSSLLTRTTQQAGGTIMSTMKSTPEREVAQKLSTLNAAQSEVFHMMRHKYLNPATEPPIYVCVTGEPGVGKTFLIRRILEFFNNSIPEYDSTGLPVVLALSFTAQGAKEMGGVTINSALNLQFDYGTKVAEYNPLQAVVQCRLKNVFEKLQFVLIDEISVVNAELLMAINLRLIEITGNSDPFGGMNIVAFGDFCQNPIFAGTPVYKTIPPNEQRRIFKNVVELPALWDLFTFYPLTINVRQSEDKVFANLLHILRTSGTIPVGELAILKKRVIPSNVGLTRDFAERWNPYDHCRNGVLVAQSNDTVRRHNAEILNRVYALSLKGKFGSVHTTTKTFAPITIKAITYNSDGELETRITAVDDKYFPPCAPFNLKMAINARVAMTVNMAPLCNSQLGRITKFFHNKTTCEVDGIEVMFEEMEAPIVVPRYTTIGFGWCSNYIREQFPLTLAFCSTSYKVQGTTQASVHVDVNDLIKHPAALYVALSRVKKVEQVFLSNMFRTLDPLPDAYLVAHQIASRPACYKSGTIWDKKQLEQGIPRILSNALSGSPAHVHDDGPAASKPNDAQTVKERKKRHSDLVDIPFTESGKKQRLTPQRSEARGTSDVIGQGFSLSNTSGTICWLNASINLLYQLPAFVHMLEMEQLTPEFTILRDSLLEENLTAFREHEAIVEGFDDDLHSQIDAVDYLTHFLQRHRDIQSTVSWNYEITPHAGCRTCGTSQMRGFRQNVDLIRTIPRPTERAVQAAVLESMLLSCGRCGRKYSQTINVTIPPSLRHLFVVINSPNVDGGNLEFLHELDDDSIHIFGVPFELCAIMSRIGESGEFGHFFTRVKNRGATFVEFNDSSINYAVPSATAVENAYVALFRRLDADPNPIEWRESRVQANRADPINKPQPASSRALQGENIDINPNEILPFSNPNNSYCWLNADMNAMWQMREVREFILNEQMVYNGLPTLRRAIKAQDLTEYRKAHRELRNPSNGNAMLSTPQWDPVDDQRDCLDYIWDFISLFPALMIPLIQFEVHATIEPCIQHPQSGRATMQQKYEVFSAGNVPKTAACLSAENGKINMLALLTMYTYKTCSKCRNVRPAVRKVMFPTTMRYLFVDIESSQTLSLLEEADYWNIHIEGESFEICCVLVRIECAGGHHYFARVFVNGRIYEVDTLTLGPNFSPAFGRRRPAPAVAPRAPPPPPSSLTFCA</sequence>
<evidence type="ECO:0000313" key="4">
    <source>
        <dbReference type="EMBL" id="CAD5233236.1"/>
    </source>
</evidence>
<feature type="region of interest" description="Disordered" evidence="2">
    <location>
        <begin position="667"/>
        <end position="720"/>
    </location>
</feature>
<dbReference type="SUPFAM" id="SSF52540">
    <property type="entry name" value="P-loop containing nucleoside triphosphate hydrolases"/>
    <property type="match status" value="6"/>
</dbReference>
<keyword evidence="1" id="KW-0234">DNA repair</keyword>
<dbReference type="Pfam" id="PF05970">
    <property type="entry name" value="PIF1"/>
    <property type="match status" value="3"/>
</dbReference>
<evidence type="ECO:0000259" key="3">
    <source>
        <dbReference type="PROSITE" id="PS50235"/>
    </source>
</evidence>
<keyword evidence="1" id="KW-0378">Hydrolase</keyword>
<accession>A0A811M210</accession>
<dbReference type="Gene3D" id="3.90.70.10">
    <property type="entry name" value="Cysteine proteinases"/>
    <property type="match status" value="3"/>
</dbReference>
<dbReference type="GO" id="GO:0006281">
    <property type="term" value="P:DNA repair"/>
    <property type="evidence" value="ECO:0007669"/>
    <property type="project" value="UniProtKB-KW"/>
</dbReference>
<dbReference type="SUPFAM" id="SSF54001">
    <property type="entry name" value="Cysteine proteinases"/>
    <property type="match status" value="3"/>
</dbReference>
<feature type="domain" description="USP" evidence="3">
    <location>
        <begin position="3160"/>
        <end position="3416"/>
    </location>
</feature>
<keyword evidence="1" id="KW-0547">Nucleotide-binding</keyword>
<dbReference type="PROSITE" id="PS50235">
    <property type="entry name" value="USP_3"/>
    <property type="match status" value="3"/>
</dbReference>
<dbReference type="GO" id="GO:0043139">
    <property type="term" value="F:5'-3' DNA helicase activity"/>
    <property type="evidence" value="ECO:0007669"/>
    <property type="project" value="UniProtKB-EC"/>
</dbReference>